<gene>
    <name evidence="3" type="ORF">ETD86_45620</name>
</gene>
<proteinExistence type="predicted"/>
<keyword evidence="2" id="KW-1133">Transmembrane helix</keyword>
<evidence type="ECO:0000313" key="3">
    <source>
        <dbReference type="EMBL" id="TMR08955.1"/>
    </source>
</evidence>
<dbReference type="Proteomes" id="UP000309128">
    <property type="component" value="Unassembled WGS sequence"/>
</dbReference>
<feature type="transmembrane region" description="Helical" evidence="2">
    <location>
        <begin position="25"/>
        <end position="47"/>
    </location>
</feature>
<keyword evidence="4" id="KW-1185">Reference proteome</keyword>
<dbReference type="AlphaFoldDB" id="A0A5S4EZ59"/>
<sequence>MLTTSGPTAAIPDPPEEPPARRRRLWPIAGLVAMFLAAVGAGLWYGLPQAEPAATTATTATPAPSPTARLYAIPVALTSPRRGHIKIHFADVSSMAGFQGYVITRGSTFITPQLDADDVPPYLVRGVDPRTKHCYSVQVVVVSDQPLPPPAKPACLAADGGTTTNQP</sequence>
<keyword evidence="2" id="KW-0472">Membrane</keyword>
<dbReference type="EMBL" id="VCKY01000261">
    <property type="protein sequence ID" value="TMR08955.1"/>
    <property type="molecule type" value="Genomic_DNA"/>
</dbReference>
<evidence type="ECO:0000313" key="4">
    <source>
        <dbReference type="Proteomes" id="UP000309128"/>
    </source>
</evidence>
<evidence type="ECO:0000256" key="2">
    <source>
        <dbReference type="SAM" id="Phobius"/>
    </source>
</evidence>
<protein>
    <submittedName>
        <fullName evidence="3">Uncharacterized protein</fullName>
    </submittedName>
</protein>
<accession>A0A5S4EZ59</accession>
<keyword evidence="2" id="KW-0812">Transmembrane</keyword>
<name>A0A5S4EZ59_9ACTN</name>
<reference evidence="3 4" key="1">
    <citation type="submission" date="2019-05" db="EMBL/GenBank/DDBJ databases">
        <title>Draft genome sequence of Nonomuraea turkmeniaca DSM 43926.</title>
        <authorList>
            <person name="Saricaoglu S."/>
            <person name="Isik K."/>
        </authorList>
    </citation>
    <scope>NUCLEOTIDE SEQUENCE [LARGE SCALE GENOMIC DNA]</scope>
    <source>
        <strain evidence="3 4">DSM 43926</strain>
    </source>
</reference>
<organism evidence="3 4">
    <name type="scientific">Nonomuraea turkmeniaca</name>
    <dbReference type="NCBI Taxonomy" id="103838"/>
    <lineage>
        <taxon>Bacteria</taxon>
        <taxon>Bacillati</taxon>
        <taxon>Actinomycetota</taxon>
        <taxon>Actinomycetes</taxon>
        <taxon>Streptosporangiales</taxon>
        <taxon>Streptosporangiaceae</taxon>
        <taxon>Nonomuraea</taxon>
    </lineage>
</organism>
<evidence type="ECO:0000256" key="1">
    <source>
        <dbReference type="SAM" id="MobiDB-lite"/>
    </source>
</evidence>
<feature type="region of interest" description="Disordered" evidence="1">
    <location>
        <begin position="1"/>
        <end position="21"/>
    </location>
</feature>
<comment type="caution">
    <text evidence="3">The sequence shown here is derived from an EMBL/GenBank/DDBJ whole genome shotgun (WGS) entry which is preliminary data.</text>
</comment>